<dbReference type="Proteomes" id="UP001212841">
    <property type="component" value="Unassembled WGS sequence"/>
</dbReference>
<evidence type="ECO:0000313" key="4">
    <source>
        <dbReference type="Proteomes" id="UP001212841"/>
    </source>
</evidence>
<sequence length="618" mass="69250">MPAEVQPDHTPPTCEVLVRKVTSDDKVLDEKSGFFDIPPNVKTIAQLREFLASAPTFLNQGDKFLRQVVEHTVDGERSSRVVNYFPQWNETSPWEKLLTKERIIYMREVPDVKVDEPQRRPYDASLPERLEHISISGNHTSPSNDHMEPAFRIPASTEFHSPLLNLNAEDRENIIRGALLGHGRINGPGGRSRPSMHPAVEDPLVCTLGPPVSPASRQQLWEQTQEKYQVMSQAYHAMDIPILAAPFVSVAGEGSIRIVESKFSYTTKTVQIDIVKLPKIRASIIPKPSKAFVRAIKAALRKSKRLERRKALELVFEKYGYTLFTQVHEENHKDEKAEGSIRGATNMVCPEAASTVQGQVQSGSAENSTTSRTKQDKAATIEVVGGKEIPIPAPDWIPTVDDPSTWRHMEVLEKIPIYKILKDERDIVQIEDSLGPLTIAKILEKPWTEADPSAKLQVTEAIKKTLMKFPVDRVDFDDGVYHCIIDNVEWQLNWYFDTTWCGPKMSVDRANDTVCLKFSEIHAVASDVAWLTNRHSKFPKYGDVGLARIHIKDLAFNITISLSTGSSCCTSVTFKSMDSKGHDSHYGSLLMPSGPWLYKILLGGLVKGITDALQDLKL</sequence>
<gene>
    <name evidence="3" type="ORF">HK097_008017</name>
</gene>
<keyword evidence="4" id="KW-1185">Reference proteome</keyword>
<evidence type="ECO:0000256" key="1">
    <source>
        <dbReference type="SAM" id="MobiDB-lite"/>
    </source>
</evidence>
<protein>
    <recommendedName>
        <fullName evidence="2">MACPF-like domain-containing protein</fullName>
    </recommendedName>
</protein>
<dbReference type="AlphaFoldDB" id="A0AAD5SCE8"/>
<dbReference type="EMBL" id="JADGJD010000447">
    <property type="protein sequence ID" value="KAJ3051007.1"/>
    <property type="molecule type" value="Genomic_DNA"/>
</dbReference>
<accession>A0AAD5SCE8</accession>
<evidence type="ECO:0000313" key="3">
    <source>
        <dbReference type="EMBL" id="KAJ3051007.1"/>
    </source>
</evidence>
<evidence type="ECO:0000259" key="2">
    <source>
        <dbReference type="Pfam" id="PF22693"/>
    </source>
</evidence>
<feature type="domain" description="MACPF-like" evidence="2">
    <location>
        <begin position="265"/>
        <end position="425"/>
    </location>
</feature>
<feature type="compositionally biased region" description="Polar residues" evidence="1">
    <location>
        <begin position="356"/>
        <end position="372"/>
    </location>
</feature>
<feature type="region of interest" description="Disordered" evidence="1">
    <location>
        <begin position="356"/>
        <end position="376"/>
    </location>
</feature>
<comment type="caution">
    <text evidence="3">The sequence shown here is derived from an EMBL/GenBank/DDBJ whole genome shotgun (WGS) entry which is preliminary data.</text>
</comment>
<organism evidence="3 4">
    <name type="scientific">Rhizophlyctis rosea</name>
    <dbReference type="NCBI Taxonomy" id="64517"/>
    <lineage>
        <taxon>Eukaryota</taxon>
        <taxon>Fungi</taxon>
        <taxon>Fungi incertae sedis</taxon>
        <taxon>Chytridiomycota</taxon>
        <taxon>Chytridiomycota incertae sedis</taxon>
        <taxon>Chytridiomycetes</taxon>
        <taxon>Rhizophlyctidales</taxon>
        <taxon>Rhizophlyctidaceae</taxon>
        <taxon>Rhizophlyctis</taxon>
    </lineage>
</organism>
<name>A0AAD5SCE8_9FUNG</name>
<dbReference type="Pfam" id="PF22693">
    <property type="entry name" value="MACPF_1"/>
    <property type="match status" value="1"/>
</dbReference>
<proteinExistence type="predicted"/>
<reference evidence="3" key="1">
    <citation type="submission" date="2020-05" db="EMBL/GenBank/DDBJ databases">
        <title>Phylogenomic resolution of chytrid fungi.</title>
        <authorList>
            <person name="Stajich J.E."/>
            <person name="Amses K."/>
            <person name="Simmons R."/>
            <person name="Seto K."/>
            <person name="Myers J."/>
            <person name="Bonds A."/>
            <person name="Quandt C.A."/>
            <person name="Barry K."/>
            <person name="Liu P."/>
            <person name="Grigoriev I."/>
            <person name="Longcore J.E."/>
            <person name="James T.Y."/>
        </authorList>
    </citation>
    <scope>NUCLEOTIDE SEQUENCE</scope>
    <source>
        <strain evidence="3">JEL0318</strain>
    </source>
</reference>
<dbReference type="InterPro" id="IPR054586">
    <property type="entry name" value="MACPF_1_fungal"/>
</dbReference>